<dbReference type="PANTHER" id="PTHR11669">
    <property type="entry name" value="REPLICATION FACTOR C / DNA POLYMERASE III GAMMA-TAU SUBUNIT"/>
    <property type="match status" value="1"/>
</dbReference>
<dbReference type="PANTHER" id="PTHR11669:SF8">
    <property type="entry name" value="DNA POLYMERASE III SUBUNIT DELTA"/>
    <property type="match status" value="1"/>
</dbReference>
<gene>
    <name evidence="1" type="ORF">SAMN04488132_101179</name>
</gene>
<dbReference type="Pfam" id="PF13177">
    <property type="entry name" value="DNA_pol3_delta2"/>
    <property type="match status" value="1"/>
</dbReference>
<keyword evidence="2" id="KW-1185">Reference proteome</keyword>
<reference evidence="1 2" key="1">
    <citation type="submission" date="2017-02" db="EMBL/GenBank/DDBJ databases">
        <authorList>
            <person name="Peterson S.W."/>
        </authorList>
    </citation>
    <scope>NUCLEOTIDE SEQUENCE [LARGE SCALE GENOMIC DNA]</scope>
    <source>
        <strain evidence="1 2">DSM 22335</strain>
    </source>
</reference>
<evidence type="ECO:0000313" key="2">
    <source>
        <dbReference type="Proteomes" id="UP000190888"/>
    </source>
</evidence>
<dbReference type="EMBL" id="FUWH01000001">
    <property type="protein sequence ID" value="SJZ33547.1"/>
    <property type="molecule type" value="Genomic_DNA"/>
</dbReference>
<dbReference type="SUPFAM" id="SSF52540">
    <property type="entry name" value="P-loop containing nucleoside triphosphate hydrolases"/>
    <property type="match status" value="1"/>
</dbReference>
<dbReference type="STRING" id="413434.SAMN04488132_101179"/>
<dbReference type="Proteomes" id="UP000190888">
    <property type="component" value="Unassembled WGS sequence"/>
</dbReference>
<evidence type="ECO:0000313" key="1">
    <source>
        <dbReference type="EMBL" id="SJZ33547.1"/>
    </source>
</evidence>
<dbReference type="InterPro" id="IPR027417">
    <property type="entry name" value="P-loop_NTPase"/>
</dbReference>
<organism evidence="1 2">
    <name type="scientific">Sediminibacterium ginsengisoli</name>
    <dbReference type="NCBI Taxonomy" id="413434"/>
    <lineage>
        <taxon>Bacteria</taxon>
        <taxon>Pseudomonadati</taxon>
        <taxon>Bacteroidota</taxon>
        <taxon>Chitinophagia</taxon>
        <taxon>Chitinophagales</taxon>
        <taxon>Chitinophagaceae</taxon>
        <taxon>Sediminibacterium</taxon>
    </lineage>
</organism>
<dbReference type="InterPro" id="IPR050238">
    <property type="entry name" value="DNA_Rep/Repair_Clamp_Loader"/>
</dbReference>
<protein>
    <submittedName>
        <fullName evidence="1">DNA polymerase-3 subunit delta</fullName>
    </submittedName>
</protein>
<dbReference type="Gene3D" id="3.40.50.300">
    <property type="entry name" value="P-loop containing nucleotide triphosphate hydrolases"/>
    <property type="match status" value="1"/>
</dbReference>
<name>A0A1T4JU17_9BACT</name>
<dbReference type="GO" id="GO:0006261">
    <property type="term" value="P:DNA-templated DNA replication"/>
    <property type="evidence" value="ECO:0007669"/>
    <property type="project" value="TreeGrafter"/>
</dbReference>
<dbReference type="AlphaFoldDB" id="A0A1T4JU17"/>
<proteinExistence type="predicted"/>
<accession>A0A1T4JU17</accession>
<sequence>MIYIAGRIILIIRIYSYMQFKDVIGQEAVKQHLTEMIAHDRLSHALIFLGKEGSGALPLALAFAQLVVSQPVASPVVEDLFGGFTALESKPAFVSPEDIATMPAFARAEQLIHPDLHFSYPVIPKKSGDKPVSTDYITEWREFILQFPYGNVYDWLQFIGAENKQGNITADECNDIIRKLSLKSFESEYKVLVLWMPEYLGKEGNKLLKLIEEPPPNTLFILVAENDEQILPTILSRCQLVKVPLLADSEVAEALQTRGNVPPDTARQIAGISEGNYREALQLVQHADEDWQSLLREWLNATLKGGPVAQVKFSEEAGKLGREKQKQFLRYFNHLLELSVRIRVLGAENLVLGDSEKDFAQRLNKIASVSQQQAIIEELDRASYYIERNANAKMLFQALTIKLYHIIQNKTLILSN</sequence>